<dbReference type="InterPro" id="IPR019427">
    <property type="entry name" value="7TM_GPCR_serpentine_rcpt_Srw"/>
</dbReference>
<dbReference type="PANTHER" id="PTHR47321:SF1">
    <property type="entry name" value="G-PROTEIN COUPLED RECEPTORS FAMILY 1 PROFILE DOMAIN-CONTAINING PROTEIN-RELATED"/>
    <property type="match status" value="1"/>
</dbReference>
<evidence type="ECO:0000313" key="2">
    <source>
        <dbReference type="EMBL" id="KAF1754110.1"/>
    </source>
</evidence>
<keyword evidence="1" id="KW-0472">Membrane</keyword>
<dbReference type="PANTHER" id="PTHR47321">
    <property type="entry name" value="SERPENTINE RECEPTOR, CLASS W"/>
    <property type="match status" value="1"/>
</dbReference>
<keyword evidence="1" id="KW-1133">Transmembrane helix</keyword>
<dbReference type="AlphaFoldDB" id="A0A6A5GG44"/>
<reference evidence="2 3" key="1">
    <citation type="submission" date="2019-12" db="EMBL/GenBank/DDBJ databases">
        <title>Chromosome-level assembly of the Caenorhabditis remanei genome.</title>
        <authorList>
            <person name="Teterina A.A."/>
            <person name="Willis J.H."/>
            <person name="Phillips P.C."/>
        </authorList>
    </citation>
    <scope>NUCLEOTIDE SEQUENCE [LARGE SCALE GENOMIC DNA]</scope>
    <source>
        <strain evidence="2 3">PX506</strain>
        <tissue evidence="2">Whole organism</tissue>
    </source>
</reference>
<dbReference type="Gene3D" id="1.20.1070.10">
    <property type="entry name" value="Rhodopsin 7-helix transmembrane proteins"/>
    <property type="match status" value="1"/>
</dbReference>
<accession>A0A6A5GG44</accession>
<sequence length="210" mass="24204">MVIIALISTSWSLIYFFKTKIVEDKRCFPVFVEPKPPEYISYQTVKSQSWELKFFSIDGYIAIAISVLYIILVAALVFELKRTQQRRKNLKNDKPNNTSSLVIAMAVSTFVTELLYGMKHMINVFLFDGCEERLYFNDLDNLVLAFIIASSALHLFICIIMSSQYRDTAKRLFWREKKKEENVKAILVESSVHPTTIGTNKSSGTLNKTY</sequence>
<dbReference type="SUPFAM" id="SSF81321">
    <property type="entry name" value="Family A G protein-coupled receptor-like"/>
    <property type="match status" value="1"/>
</dbReference>
<dbReference type="GO" id="GO:0008528">
    <property type="term" value="F:G protein-coupled peptide receptor activity"/>
    <property type="evidence" value="ECO:0007669"/>
    <property type="project" value="InterPro"/>
</dbReference>
<gene>
    <name evidence="2" type="ORF">GCK72_020668</name>
</gene>
<evidence type="ECO:0000256" key="1">
    <source>
        <dbReference type="SAM" id="Phobius"/>
    </source>
</evidence>
<feature type="transmembrane region" description="Helical" evidence="1">
    <location>
        <begin position="142"/>
        <end position="161"/>
    </location>
</feature>
<dbReference type="RefSeq" id="XP_003097878.2">
    <property type="nucleotide sequence ID" value="XM_003097830.2"/>
</dbReference>
<protein>
    <recommendedName>
        <fullName evidence="4">G-protein coupled receptors family 1 profile domain-containing protein</fullName>
    </recommendedName>
</protein>
<dbReference type="CTD" id="9827089"/>
<evidence type="ECO:0000313" key="3">
    <source>
        <dbReference type="Proteomes" id="UP000483820"/>
    </source>
</evidence>
<comment type="caution">
    <text evidence="2">The sequence shown here is derived from an EMBL/GenBank/DDBJ whole genome shotgun (WGS) entry which is preliminary data.</text>
</comment>
<dbReference type="EMBL" id="WUAV01000005">
    <property type="protein sequence ID" value="KAF1754110.1"/>
    <property type="molecule type" value="Genomic_DNA"/>
</dbReference>
<name>A0A6A5GG44_CAERE</name>
<organism evidence="2 3">
    <name type="scientific">Caenorhabditis remanei</name>
    <name type="common">Caenorhabditis vulgaris</name>
    <dbReference type="NCBI Taxonomy" id="31234"/>
    <lineage>
        <taxon>Eukaryota</taxon>
        <taxon>Metazoa</taxon>
        <taxon>Ecdysozoa</taxon>
        <taxon>Nematoda</taxon>
        <taxon>Chromadorea</taxon>
        <taxon>Rhabditida</taxon>
        <taxon>Rhabditina</taxon>
        <taxon>Rhabditomorpha</taxon>
        <taxon>Rhabditoidea</taxon>
        <taxon>Rhabditidae</taxon>
        <taxon>Peloderinae</taxon>
        <taxon>Caenorhabditis</taxon>
    </lineage>
</organism>
<evidence type="ECO:0008006" key="4">
    <source>
        <dbReference type="Google" id="ProtNLM"/>
    </source>
</evidence>
<feature type="transmembrane region" description="Helical" evidence="1">
    <location>
        <begin position="59"/>
        <end position="80"/>
    </location>
</feature>
<dbReference type="GeneID" id="9827089"/>
<keyword evidence="1" id="KW-0812">Transmembrane</keyword>
<dbReference type="KEGG" id="crq:GCK72_020668"/>
<feature type="transmembrane region" description="Helical" evidence="1">
    <location>
        <begin position="101"/>
        <end position="122"/>
    </location>
</feature>
<dbReference type="Proteomes" id="UP000483820">
    <property type="component" value="Chromosome V"/>
</dbReference>
<dbReference type="Pfam" id="PF10324">
    <property type="entry name" value="7TM_GPCR_Srw"/>
    <property type="match status" value="1"/>
</dbReference>
<proteinExistence type="predicted"/>